<gene>
    <name evidence="1" type="ORF">GCM10010911_14140</name>
</gene>
<evidence type="ECO:0000313" key="2">
    <source>
        <dbReference type="Proteomes" id="UP000612456"/>
    </source>
</evidence>
<dbReference type="Proteomes" id="UP000612456">
    <property type="component" value="Unassembled WGS sequence"/>
</dbReference>
<organism evidence="1 2">
    <name type="scientific">Paenibacillus nasutitermitis</name>
    <dbReference type="NCBI Taxonomy" id="1652958"/>
    <lineage>
        <taxon>Bacteria</taxon>
        <taxon>Bacillati</taxon>
        <taxon>Bacillota</taxon>
        <taxon>Bacilli</taxon>
        <taxon>Bacillales</taxon>
        <taxon>Paenibacillaceae</taxon>
        <taxon>Paenibacillus</taxon>
    </lineage>
</organism>
<dbReference type="AlphaFoldDB" id="A0A917DPT6"/>
<sequence>MPDGLSWIEAETLRFARGIIGPFRSDELAMHLNRSIRQARRILDKLVEMSVLIVHNGQQRYRTYQVVNHDR</sequence>
<proteinExistence type="predicted"/>
<reference evidence="1" key="1">
    <citation type="journal article" date="2014" name="Int. J. Syst. Evol. Microbiol.">
        <title>Complete genome sequence of Corynebacterium casei LMG S-19264T (=DSM 44701T), isolated from a smear-ripened cheese.</title>
        <authorList>
            <consortium name="US DOE Joint Genome Institute (JGI-PGF)"/>
            <person name="Walter F."/>
            <person name="Albersmeier A."/>
            <person name="Kalinowski J."/>
            <person name="Ruckert C."/>
        </authorList>
    </citation>
    <scope>NUCLEOTIDE SEQUENCE</scope>
    <source>
        <strain evidence="1">CGMCC 1.15178</strain>
    </source>
</reference>
<reference evidence="1" key="2">
    <citation type="submission" date="2020-09" db="EMBL/GenBank/DDBJ databases">
        <authorList>
            <person name="Sun Q."/>
            <person name="Zhou Y."/>
        </authorList>
    </citation>
    <scope>NUCLEOTIDE SEQUENCE</scope>
    <source>
        <strain evidence="1">CGMCC 1.15178</strain>
    </source>
</reference>
<keyword evidence="2" id="KW-1185">Reference proteome</keyword>
<comment type="caution">
    <text evidence="1">The sequence shown here is derived from an EMBL/GenBank/DDBJ whole genome shotgun (WGS) entry which is preliminary data.</text>
</comment>
<dbReference type="EMBL" id="BMHP01000001">
    <property type="protein sequence ID" value="GGD57473.1"/>
    <property type="molecule type" value="Genomic_DNA"/>
</dbReference>
<name>A0A917DPT6_9BACL</name>
<protein>
    <submittedName>
        <fullName evidence="1">Uncharacterized protein</fullName>
    </submittedName>
</protein>
<evidence type="ECO:0000313" key="1">
    <source>
        <dbReference type="EMBL" id="GGD57473.1"/>
    </source>
</evidence>
<accession>A0A917DPT6</accession>